<dbReference type="EMBL" id="FNCJ01000013">
    <property type="protein sequence ID" value="SDH82207.1"/>
    <property type="molecule type" value="Genomic_DNA"/>
</dbReference>
<dbReference type="AlphaFoldDB" id="A0A1G8FJA2"/>
<keyword evidence="1" id="KW-0732">Signal</keyword>
<organism evidence="2 3">
    <name type="scientific">Paraburkholderia phenazinium</name>
    <dbReference type="NCBI Taxonomy" id="60549"/>
    <lineage>
        <taxon>Bacteria</taxon>
        <taxon>Pseudomonadati</taxon>
        <taxon>Pseudomonadota</taxon>
        <taxon>Betaproteobacteria</taxon>
        <taxon>Burkholderiales</taxon>
        <taxon>Burkholderiaceae</taxon>
        <taxon>Paraburkholderia</taxon>
    </lineage>
</organism>
<accession>A0A1G8FJA2</accession>
<dbReference type="PROSITE" id="PS51257">
    <property type="entry name" value="PROKAR_LIPOPROTEIN"/>
    <property type="match status" value="1"/>
</dbReference>
<gene>
    <name evidence="2" type="ORF">SAMN05216466_113210</name>
</gene>
<protein>
    <recommendedName>
        <fullName evidence="4">Lipoprotein</fullName>
    </recommendedName>
</protein>
<dbReference type="Proteomes" id="UP000199706">
    <property type="component" value="Unassembled WGS sequence"/>
</dbReference>
<evidence type="ECO:0000313" key="2">
    <source>
        <dbReference type="EMBL" id="SDH82207.1"/>
    </source>
</evidence>
<proteinExistence type="predicted"/>
<sequence>MKPTNLLCMLSASLLLSSCAYQATLMPRDSGKVYTGILEGNGMGSGTMTVMIDSRKYQGPVARVSSNETFGFASAYGTGPHGTSTGFGTAYTEGDATAKALMSSEDGHGLRCDLVGRGGTGGGICVDDGGRVYDVVLIRK</sequence>
<reference evidence="2 3" key="1">
    <citation type="submission" date="2016-10" db="EMBL/GenBank/DDBJ databases">
        <authorList>
            <person name="de Groot N.N."/>
        </authorList>
    </citation>
    <scope>NUCLEOTIDE SEQUENCE [LARGE SCALE GENOMIC DNA]</scope>
    <source>
        <strain evidence="2 3">LMG 2247</strain>
    </source>
</reference>
<name>A0A1G8FJA2_9BURK</name>
<feature type="chain" id="PRO_5011455488" description="Lipoprotein" evidence="1">
    <location>
        <begin position="23"/>
        <end position="140"/>
    </location>
</feature>
<evidence type="ECO:0000313" key="3">
    <source>
        <dbReference type="Proteomes" id="UP000199706"/>
    </source>
</evidence>
<feature type="signal peptide" evidence="1">
    <location>
        <begin position="1"/>
        <end position="22"/>
    </location>
</feature>
<evidence type="ECO:0008006" key="4">
    <source>
        <dbReference type="Google" id="ProtNLM"/>
    </source>
</evidence>
<evidence type="ECO:0000256" key="1">
    <source>
        <dbReference type="SAM" id="SignalP"/>
    </source>
</evidence>